<dbReference type="STRING" id="645990.SAMN00120144_1519"/>
<evidence type="ECO:0000256" key="1">
    <source>
        <dbReference type="SAM" id="Phobius"/>
    </source>
</evidence>
<name>A0A1W1V1U3_9BACT</name>
<sequence length="229" mass="25546">MDELLLLNRWVHIGAGFVGFFMAPAALAVRKGGSAHRLWGRIFFWAMVIAGTTAIFSASVKGLTFLLLTGIFSLYLAWFGYRSLYHKHMGQGQQASVYDWIGVGLGLVVFGGTIVYGVLTRNVISLVFGSIGANFAVQQLRAFRRSSPWPTGQWLHNHISGFVGAYIAAVSAFSATSLTFIPWPWNFLWPTLVMVPPLVWVQRRYKAKFSHGQRPEEVVEVRLQKQVPA</sequence>
<protein>
    <recommendedName>
        <fullName evidence="4">DUF2306 domain-containing protein</fullName>
    </recommendedName>
</protein>
<feature type="transmembrane region" description="Helical" evidence="1">
    <location>
        <begin position="65"/>
        <end position="85"/>
    </location>
</feature>
<evidence type="ECO:0008006" key="4">
    <source>
        <dbReference type="Google" id="ProtNLM"/>
    </source>
</evidence>
<feature type="transmembrane region" description="Helical" evidence="1">
    <location>
        <begin position="97"/>
        <end position="117"/>
    </location>
</feature>
<gene>
    <name evidence="2" type="ORF">SAMN00120144_1519</name>
</gene>
<evidence type="ECO:0000313" key="2">
    <source>
        <dbReference type="EMBL" id="SMB87256.1"/>
    </source>
</evidence>
<keyword evidence="1" id="KW-0812">Transmembrane</keyword>
<dbReference type="RefSeq" id="WP_084444025.1">
    <property type="nucleotide sequence ID" value="NZ_FWWW01000047.1"/>
</dbReference>
<keyword evidence="3" id="KW-1185">Reference proteome</keyword>
<accession>A0A1W1V1U3</accession>
<dbReference type="EMBL" id="FWWW01000047">
    <property type="protein sequence ID" value="SMB87256.1"/>
    <property type="molecule type" value="Genomic_DNA"/>
</dbReference>
<keyword evidence="1" id="KW-0472">Membrane</keyword>
<keyword evidence="1" id="KW-1133">Transmembrane helix</keyword>
<proteinExistence type="predicted"/>
<feature type="transmembrane region" description="Helical" evidence="1">
    <location>
        <begin position="42"/>
        <end position="59"/>
    </location>
</feature>
<feature type="transmembrane region" description="Helical" evidence="1">
    <location>
        <begin position="12"/>
        <end position="30"/>
    </location>
</feature>
<evidence type="ECO:0000313" key="3">
    <source>
        <dbReference type="Proteomes" id="UP000192266"/>
    </source>
</evidence>
<dbReference type="AlphaFoldDB" id="A0A1W1V1U3"/>
<dbReference type="OrthoDB" id="5984490at2"/>
<dbReference type="Proteomes" id="UP000192266">
    <property type="component" value="Unassembled WGS sequence"/>
</dbReference>
<reference evidence="2 3" key="1">
    <citation type="submission" date="2017-04" db="EMBL/GenBank/DDBJ databases">
        <authorList>
            <person name="Afonso C.L."/>
            <person name="Miller P.J."/>
            <person name="Scott M.A."/>
            <person name="Spackman E."/>
            <person name="Goraichik I."/>
            <person name="Dimitrov K.M."/>
            <person name="Suarez D.L."/>
            <person name="Swayne D.E."/>
        </authorList>
    </citation>
    <scope>NUCLEOTIDE SEQUENCE [LARGE SCALE GENOMIC DNA]</scope>
    <source>
        <strain evidence="2 3">DSM 11622</strain>
    </source>
</reference>
<feature type="transmembrane region" description="Helical" evidence="1">
    <location>
        <begin position="187"/>
        <end position="205"/>
    </location>
</feature>
<organism evidence="2 3">
    <name type="scientific">Hymenobacter roseosalivarius DSM 11622</name>
    <dbReference type="NCBI Taxonomy" id="645990"/>
    <lineage>
        <taxon>Bacteria</taxon>
        <taxon>Pseudomonadati</taxon>
        <taxon>Bacteroidota</taxon>
        <taxon>Cytophagia</taxon>
        <taxon>Cytophagales</taxon>
        <taxon>Hymenobacteraceae</taxon>
        <taxon>Hymenobacter</taxon>
    </lineage>
</organism>